<keyword evidence="1" id="KW-0472">Membrane</keyword>
<dbReference type="Proteomes" id="UP000708208">
    <property type="component" value="Unassembled WGS sequence"/>
</dbReference>
<dbReference type="OrthoDB" id="440424at2759"/>
<name>A0A8J2JNV8_9HEXA</name>
<feature type="non-terminal residue" evidence="2">
    <location>
        <position position="1"/>
    </location>
</feature>
<evidence type="ECO:0000256" key="1">
    <source>
        <dbReference type="SAM" id="Phobius"/>
    </source>
</evidence>
<evidence type="ECO:0000313" key="2">
    <source>
        <dbReference type="EMBL" id="CAG7723656.1"/>
    </source>
</evidence>
<dbReference type="AlphaFoldDB" id="A0A8J2JNV8"/>
<organism evidence="2 3">
    <name type="scientific">Allacma fusca</name>
    <dbReference type="NCBI Taxonomy" id="39272"/>
    <lineage>
        <taxon>Eukaryota</taxon>
        <taxon>Metazoa</taxon>
        <taxon>Ecdysozoa</taxon>
        <taxon>Arthropoda</taxon>
        <taxon>Hexapoda</taxon>
        <taxon>Collembola</taxon>
        <taxon>Symphypleona</taxon>
        <taxon>Sminthuridae</taxon>
        <taxon>Allacma</taxon>
    </lineage>
</organism>
<gene>
    <name evidence="2" type="ORF">AFUS01_LOCUS12731</name>
</gene>
<protein>
    <submittedName>
        <fullName evidence="2">Uncharacterized protein</fullName>
    </submittedName>
</protein>
<feature type="transmembrane region" description="Helical" evidence="1">
    <location>
        <begin position="109"/>
        <end position="130"/>
    </location>
</feature>
<keyword evidence="3" id="KW-1185">Reference proteome</keyword>
<evidence type="ECO:0000313" key="3">
    <source>
        <dbReference type="Proteomes" id="UP000708208"/>
    </source>
</evidence>
<sequence length="136" mass="15914">KEGHWKPKKRTLYSNWQTEFERKVMTLFCRSLIQKRLRRPLCAEEIEVFLIIFFYRTRFADRLLNMGLLTYLAVNAIGGAAIYCTGGLATPWTIKISNLDGVRSCEGKYRLVTLYSSTVHYLFNSVRILYGSFRNK</sequence>
<accession>A0A8J2JNV8</accession>
<keyword evidence="1" id="KW-1133">Transmembrane helix</keyword>
<keyword evidence="1" id="KW-0812">Transmembrane</keyword>
<proteinExistence type="predicted"/>
<comment type="caution">
    <text evidence="2">The sequence shown here is derived from an EMBL/GenBank/DDBJ whole genome shotgun (WGS) entry which is preliminary data.</text>
</comment>
<dbReference type="EMBL" id="CAJVCH010101376">
    <property type="protein sequence ID" value="CAG7723656.1"/>
    <property type="molecule type" value="Genomic_DNA"/>
</dbReference>
<reference evidence="2" key="1">
    <citation type="submission" date="2021-06" db="EMBL/GenBank/DDBJ databases">
        <authorList>
            <person name="Hodson N. C."/>
            <person name="Mongue J. A."/>
            <person name="Jaron S. K."/>
        </authorList>
    </citation>
    <scope>NUCLEOTIDE SEQUENCE</scope>
</reference>
<feature type="transmembrane region" description="Helical" evidence="1">
    <location>
        <begin position="68"/>
        <end position="89"/>
    </location>
</feature>